<evidence type="ECO:0000313" key="3">
    <source>
        <dbReference type="EMBL" id="HJA05272.1"/>
    </source>
</evidence>
<keyword evidence="2" id="KW-1133">Transmembrane helix</keyword>
<feature type="transmembrane region" description="Helical" evidence="2">
    <location>
        <begin position="61"/>
        <end position="83"/>
    </location>
</feature>
<proteinExistence type="predicted"/>
<comment type="caution">
    <text evidence="3">The sequence shown here is derived from an EMBL/GenBank/DDBJ whole genome shotgun (WGS) entry which is preliminary data.</text>
</comment>
<evidence type="ECO:0000256" key="1">
    <source>
        <dbReference type="SAM" id="MobiDB-lite"/>
    </source>
</evidence>
<keyword evidence="2" id="KW-0812">Transmembrane</keyword>
<dbReference type="Proteomes" id="UP000824220">
    <property type="component" value="Unassembled WGS sequence"/>
</dbReference>
<sequence>MTDPTSPDDDALRWDGDDDPTLRATPDDDLPRPPSAALPDRQPVVTAREDEPPVGAGNVALVAYGVIGGIYALWTVGWVLGAMRLRARIEGATGAVADFMFLGSMVLAVAAPAVWFLVAIVGTRGKRPWQRFLWLGLGVLLLVPWPFVMVGVLGQ</sequence>
<feature type="transmembrane region" description="Helical" evidence="2">
    <location>
        <begin position="132"/>
        <end position="153"/>
    </location>
</feature>
<feature type="transmembrane region" description="Helical" evidence="2">
    <location>
        <begin position="95"/>
        <end position="120"/>
    </location>
</feature>
<name>A0A9D2H602_9MICO</name>
<evidence type="ECO:0008006" key="5">
    <source>
        <dbReference type="Google" id="ProtNLM"/>
    </source>
</evidence>
<reference evidence="3" key="1">
    <citation type="journal article" date="2021" name="PeerJ">
        <title>Extensive microbial diversity within the chicken gut microbiome revealed by metagenomics and culture.</title>
        <authorList>
            <person name="Gilroy R."/>
            <person name="Ravi A."/>
            <person name="Getino M."/>
            <person name="Pursley I."/>
            <person name="Horton D.L."/>
            <person name="Alikhan N.F."/>
            <person name="Baker D."/>
            <person name="Gharbi K."/>
            <person name="Hall N."/>
            <person name="Watson M."/>
            <person name="Adriaenssens E.M."/>
            <person name="Foster-Nyarko E."/>
            <person name="Jarju S."/>
            <person name="Secka A."/>
            <person name="Antonio M."/>
            <person name="Oren A."/>
            <person name="Chaudhuri R.R."/>
            <person name="La Ragione R."/>
            <person name="Hildebrand F."/>
            <person name="Pallen M.J."/>
        </authorList>
    </citation>
    <scope>NUCLEOTIDE SEQUENCE</scope>
    <source>
        <strain evidence="3">ChiHjej8B7-3636</strain>
    </source>
</reference>
<protein>
    <recommendedName>
        <fullName evidence="5">DNA polymerase III subunit gamma/tau</fullName>
    </recommendedName>
</protein>
<keyword evidence="2" id="KW-0472">Membrane</keyword>
<evidence type="ECO:0000256" key="2">
    <source>
        <dbReference type="SAM" id="Phobius"/>
    </source>
</evidence>
<organism evidence="3 4">
    <name type="scientific">Candidatus Microbacterium stercoravium</name>
    <dbReference type="NCBI Taxonomy" id="2838697"/>
    <lineage>
        <taxon>Bacteria</taxon>
        <taxon>Bacillati</taxon>
        <taxon>Actinomycetota</taxon>
        <taxon>Actinomycetes</taxon>
        <taxon>Micrococcales</taxon>
        <taxon>Microbacteriaceae</taxon>
        <taxon>Microbacterium</taxon>
    </lineage>
</organism>
<gene>
    <name evidence="3" type="ORF">H9800_10490</name>
</gene>
<dbReference type="AlphaFoldDB" id="A0A9D2H602"/>
<accession>A0A9D2H602</accession>
<dbReference type="EMBL" id="DXAM01000141">
    <property type="protein sequence ID" value="HJA05272.1"/>
    <property type="molecule type" value="Genomic_DNA"/>
</dbReference>
<feature type="region of interest" description="Disordered" evidence="1">
    <location>
        <begin position="1"/>
        <end position="51"/>
    </location>
</feature>
<reference evidence="3" key="2">
    <citation type="submission" date="2021-04" db="EMBL/GenBank/DDBJ databases">
        <authorList>
            <person name="Gilroy R."/>
        </authorList>
    </citation>
    <scope>NUCLEOTIDE SEQUENCE</scope>
    <source>
        <strain evidence="3">ChiHjej8B7-3636</strain>
    </source>
</reference>
<evidence type="ECO:0000313" key="4">
    <source>
        <dbReference type="Proteomes" id="UP000824220"/>
    </source>
</evidence>